<comment type="caution">
    <text evidence="8">The sequence shown here is derived from an EMBL/GenBank/DDBJ whole genome shotgun (WGS) entry which is preliminary data.</text>
</comment>
<dbReference type="Gene3D" id="3.30.1490.480">
    <property type="entry name" value="Endolytic murein transglycosylase"/>
    <property type="match status" value="1"/>
</dbReference>
<evidence type="ECO:0000256" key="6">
    <source>
        <dbReference type="ARBA" id="ARBA00023316"/>
    </source>
</evidence>
<keyword evidence="3 7" id="KW-1133">Transmembrane helix</keyword>
<dbReference type="Gene3D" id="3.30.160.60">
    <property type="entry name" value="Classic Zinc Finger"/>
    <property type="match status" value="1"/>
</dbReference>
<keyword evidence="6 7" id="KW-0961">Cell wall biogenesis/degradation</keyword>
<dbReference type="EMBL" id="MEUI01000012">
    <property type="protein sequence ID" value="OGC34856.1"/>
    <property type="molecule type" value="Genomic_DNA"/>
</dbReference>
<comment type="similarity">
    <text evidence="7">Belongs to the transglycosylase MltG family.</text>
</comment>
<proteinExistence type="inferred from homology"/>
<dbReference type="InterPro" id="IPR003770">
    <property type="entry name" value="MLTG-like"/>
</dbReference>
<feature type="site" description="Important for catalytic activity" evidence="7">
    <location>
        <position position="246"/>
    </location>
</feature>
<dbReference type="EC" id="4.2.2.29" evidence="7"/>
<gene>
    <name evidence="7" type="primary">mltG</name>
    <name evidence="8" type="ORF">A2462_05585</name>
</gene>
<name>A0A1F4TQB7_UNCSA</name>
<dbReference type="CDD" id="cd08010">
    <property type="entry name" value="MltG_like"/>
    <property type="match status" value="1"/>
</dbReference>
<comment type="catalytic activity">
    <reaction evidence="7">
        <text>a peptidoglycan chain = a peptidoglycan chain with N-acetyl-1,6-anhydromuramyl-[peptide] at the reducing end + a peptidoglycan chain with N-acetylglucosamine at the non-reducing end.</text>
        <dbReference type="EC" id="4.2.2.29"/>
    </reaction>
</comment>
<organism evidence="8 9">
    <name type="scientific">candidate division WOR-1 bacterium RIFOXYC2_FULL_41_25</name>
    <dbReference type="NCBI Taxonomy" id="1802586"/>
    <lineage>
        <taxon>Bacteria</taxon>
        <taxon>Bacillati</taxon>
        <taxon>Saganbacteria</taxon>
    </lineage>
</organism>
<keyword evidence="1 7" id="KW-1003">Cell membrane</keyword>
<reference evidence="8 9" key="1">
    <citation type="journal article" date="2016" name="Nat. Commun.">
        <title>Thousands of microbial genomes shed light on interconnected biogeochemical processes in an aquifer system.</title>
        <authorList>
            <person name="Anantharaman K."/>
            <person name="Brown C.T."/>
            <person name="Hug L.A."/>
            <person name="Sharon I."/>
            <person name="Castelle C.J."/>
            <person name="Probst A.J."/>
            <person name="Thomas B.C."/>
            <person name="Singh A."/>
            <person name="Wilkins M.J."/>
            <person name="Karaoz U."/>
            <person name="Brodie E.L."/>
            <person name="Williams K.H."/>
            <person name="Hubbard S.S."/>
            <person name="Banfield J.F."/>
        </authorList>
    </citation>
    <scope>NUCLEOTIDE SEQUENCE [LARGE SCALE GENOMIC DNA]</scope>
</reference>
<evidence type="ECO:0000313" key="8">
    <source>
        <dbReference type="EMBL" id="OGC34856.1"/>
    </source>
</evidence>
<accession>A0A1F4TQB7</accession>
<dbReference type="NCBIfam" id="TIGR00247">
    <property type="entry name" value="endolytic transglycosylase MltG"/>
    <property type="match status" value="1"/>
</dbReference>
<dbReference type="Pfam" id="PF02618">
    <property type="entry name" value="YceG"/>
    <property type="match status" value="1"/>
</dbReference>
<evidence type="ECO:0000256" key="2">
    <source>
        <dbReference type="ARBA" id="ARBA00022692"/>
    </source>
</evidence>
<dbReference type="GO" id="GO:0005886">
    <property type="term" value="C:plasma membrane"/>
    <property type="evidence" value="ECO:0007669"/>
    <property type="project" value="UniProtKB-SubCell"/>
</dbReference>
<dbReference type="PANTHER" id="PTHR30518">
    <property type="entry name" value="ENDOLYTIC MUREIN TRANSGLYCOSYLASE"/>
    <property type="match status" value="1"/>
</dbReference>
<dbReference type="GO" id="GO:0071555">
    <property type="term" value="P:cell wall organization"/>
    <property type="evidence" value="ECO:0007669"/>
    <property type="project" value="UniProtKB-KW"/>
</dbReference>
<comment type="subcellular location">
    <subcellularLocation>
        <location evidence="7">Cell membrane</location>
        <topology evidence="7">Single-pass membrane protein</topology>
    </subcellularLocation>
</comment>
<feature type="transmembrane region" description="Helical" evidence="7">
    <location>
        <begin position="21"/>
        <end position="46"/>
    </location>
</feature>
<keyword evidence="4 7" id="KW-0472">Membrane</keyword>
<sequence length="359" mass="40498">MNKIKDKSEKIKFSRILSFGFGSWNLFVALILALGISSLLFAISLLQAANPYDSSLIEVAIAKGASTAMVQQILKDSQVIKQHSSFAFAAKVLGISKRIQAGKYAFSPSQPLIIILLKLKKGEIVSPEQVPVTFPEGSSIYKMGEILKKNQVGNGLKFQSLAKNGIKEDLRNRHWEVFKYIPSESLEGYLYPDTYLLLKDTSNEVVVERMLNRFEEQVLPFWRTAAQETKYNLHEILTLASIIEKEAQKPEDRAIISSVYHNRLKIYMPLESCPTIKYALNDPTPKVYLEQLKVKSPYNTYLNYGLPPGPICNPGIKSIKAAVYPAKTKYLFFVAKSDGSHIFSETWAEHQKARAEVRK</sequence>
<keyword evidence="2 7" id="KW-0812">Transmembrane</keyword>
<evidence type="ECO:0000256" key="1">
    <source>
        <dbReference type="ARBA" id="ARBA00022475"/>
    </source>
</evidence>
<comment type="function">
    <text evidence="7">Functions as a peptidoglycan terminase that cleaves nascent peptidoglycan strands endolytically to terminate their elongation.</text>
</comment>
<evidence type="ECO:0000256" key="7">
    <source>
        <dbReference type="HAMAP-Rule" id="MF_02065"/>
    </source>
</evidence>
<evidence type="ECO:0000256" key="4">
    <source>
        <dbReference type="ARBA" id="ARBA00023136"/>
    </source>
</evidence>
<dbReference type="AlphaFoldDB" id="A0A1F4TQB7"/>
<dbReference type="GO" id="GO:0009252">
    <property type="term" value="P:peptidoglycan biosynthetic process"/>
    <property type="evidence" value="ECO:0007669"/>
    <property type="project" value="UniProtKB-UniRule"/>
</dbReference>
<protein>
    <recommendedName>
        <fullName evidence="7">Endolytic murein transglycosylase</fullName>
        <ecNumber evidence="7">4.2.2.29</ecNumber>
    </recommendedName>
    <alternativeName>
        <fullName evidence="7">Peptidoglycan lytic transglycosylase</fullName>
    </alternativeName>
    <alternativeName>
        <fullName evidence="7">Peptidoglycan polymerization terminase</fullName>
    </alternativeName>
</protein>
<evidence type="ECO:0000313" key="9">
    <source>
        <dbReference type="Proteomes" id="UP000177309"/>
    </source>
</evidence>
<dbReference type="GO" id="GO:0008932">
    <property type="term" value="F:lytic endotransglycosylase activity"/>
    <property type="evidence" value="ECO:0007669"/>
    <property type="project" value="UniProtKB-UniRule"/>
</dbReference>
<dbReference type="PANTHER" id="PTHR30518:SF2">
    <property type="entry name" value="ENDOLYTIC MUREIN TRANSGLYCOSYLASE"/>
    <property type="match status" value="1"/>
</dbReference>
<dbReference type="Proteomes" id="UP000177309">
    <property type="component" value="Unassembled WGS sequence"/>
</dbReference>
<dbReference type="HAMAP" id="MF_02065">
    <property type="entry name" value="MltG"/>
    <property type="match status" value="1"/>
</dbReference>
<evidence type="ECO:0000256" key="5">
    <source>
        <dbReference type="ARBA" id="ARBA00023239"/>
    </source>
</evidence>
<keyword evidence="5 7" id="KW-0456">Lyase</keyword>
<evidence type="ECO:0000256" key="3">
    <source>
        <dbReference type="ARBA" id="ARBA00022989"/>
    </source>
</evidence>